<feature type="transmembrane region" description="Helical" evidence="8">
    <location>
        <begin position="466"/>
        <end position="490"/>
    </location>
</feature>
<dbReference type="NCBIfam" id="TIGR00711">
    <property type="entry name" value="efflux_EmrB"/>
    <property type="match status" value="1"/>
</dbReference>
<evidence type="ECO:0000313" key="10">
    <source>
        <dbReference type="EMBL" id="SJL84187.1"/>
    </source>
</evidence>
<organism evidence="10 11">
    <name type="scientific">Vibrio palustris</name>
    <dbReference type="NCBI Taxonomy" id="1918946"/>
    <lineage>
        <taxon>Bacteria</taxon>
        <taxon>Pseudomonadati</taxon>
        <taxon>Pseudomonadota</taxon>
        <taxon>Gammaproteobacteria</taxon>
        <taxon>Vibrionales</taxon>
        <taxon>Vibrionaceae</taxon>
        <taxon>Vibrio</taxon>
    </lineage>
</organism>
<feature type="domain" description="Major facilitator superfamily (MFS) profile" evidence="9">
    <location>
        <begin position="15"/>
        <end position="496"/>
    </location>
</feature>
<name>A0A1R4B5H8_9VIBR</name>
<dbReference type="RefSeq" id="WP_077314573.1">
    <property type="nucleotide sequence ID" value="NZ_AP024888.1"/>
</dbReference>
<feature type="transmembrane region" description="Helical" evidence="8">
    <location>
        <begin position="201"/>
        <end position="220"/>
    </location>
</feature>
<dbReference type="CDD" id="cd17503">
    <property type="entry name" value="MFS_LmrB_MDR_like"/>
    <property type="match status" value="1"/>
</dbReference>
<dbReference type="Gene3D" id="1.20.1720.10">
    <property type="entry name" value="Multidrug resistance protein D"/>
    <property type="match status" value="1"/>
</dbReference>
<dbReference type="STRING" id="1918946.VPAL9027_02169"/>
<keyword evidence="7 8" id="KW-0472">Membrane</keyword>
<comment type="subcellular location">
    <subcellularLocation>
        <location evidence="1">Cell membrane</location>
        <topology evidence="1">Multi-pass membrane protein</topology>
    </subcellularLocation>
</comment>
<keyword evidence="4" id="KW-1003">Cell membrane</keyword>
<dbReference type="Gene3D" id="1.20.1250.20">
    <property type="entry name" value="MFS general substrate transporter like domains"/>
    <property type="match status" value="1"/>
</dbReference>
<reference evidence="10 11" key="1">
    <citation type="submission" date="2017-02" db="EMBL/GenBank/DDBJ databases">
        <authorList>
            <person name="Peterson S.W."/>
        </authorList>
    </citation>
    <scope>NUCLEOTIDE SEQUENCE [LARGE SCALE GENOMIC DNA]</scope>
    <source>
        <strain evidence="10 11">CECT 9027</strain>
    </source>
</reference>
<evidence type="ECO:0000256" key="5">
    <source>
        <dbReference type="ARBA" id="ARBA00022692"/>
    </source>
</evidence>
<feature type="transmembrane region" description="Helical" evidence="8">
    <location>
        <begin position="79"/>
        <end position="100"/>
    </location>
</feature>
<feature type="transmembrane region" description="Helical" evidence="8">
    <location>
        <begin position="303"/>
        <end position="324"/>
    </location>
</feature>
<proteinExistence type="inferred from homology"/>
<feature type="transmembrane region" description="Helical" evidence="8">
    <location>
        <begin position="360"/>
        <end position="386"/>
    </location>
</feature>
<evidence type="ECO:0000256" key="2">
    <source>
        <dbReference type="ARBA" id="ARBA00008537"/>
    </source>
</evidence>
<dbReference type="Proteomes" id="UP000189475">
    <property type="component" value="Unassembled WGS sequence"/>
</dbReference>
<evidence type="ECO:0000256" key="6">
    <source>
        <dbReference type="ARBA" id="ARBA00022989"/>
    </source>
</evidence>
<feature type="transmembrane region" description="Helical" evidence="8">
    <location>
        <begin position="169"/>
        <end position="189"/>
    </location>
</feature>
<evidence type="ECO:0000256" key="1">
    <source>
        <dbReference type="ARBA" id="ARBA00004651"/>
    </source>
</evidence>
<evidence type="ECO:0000313" key="11">
    <source>
        <dbReference type="Proteomes" id="UP000189475"/>
    </source>
</evidence>
<keyword evidence="5 8" id="KW-0812">Transmembrane</keyword>
<evidence type="ECO:0000256" key="4">
    <source>
        <dbReference type="ARBA" id="ARBA00022475"/>
    </source>
</evidence>
<keyword evidence="3" id="KW-0813">Transport</keyword>
<feature type="transmembrane region" description="Helical" evidence="8">
    <location>
        <begin position="270"/>
        <end position="291"/>
    </location>
</feature>
<dbReference type="OrthoDB" id="9812221at2"/>
<dbReference type="InterPro" id="IPR036259">
    <property type="entry name" value="MFS_trans_sf"/>
</dbReference>
<dbReference type="InterPro" id="IPR020846">
    <property type="entry name" value="MFS_dom"/>
</dbReference>
<dbReference type="GO" id="GO:0005886">
    <property type="term" value="C:plasma membrane"/>
    <property type="evidence" value="ECO:0007669"/>
    <property type="project" value="UniProtKB-SubCell"/>
</dbReference>
<feature type="transmembrane region" description="Helical" evidence="8">
    <location>
        <begin position="106"/>
        <end position="127"/>
    </location>
</feature>
<protein>
    <submittedName>
        <fullName evidence="10">Multidrug export protein EmrB</fullName>
    </submittedName>
</protein>
<dbReference type="InterPro" id="IPR011701">
    <property type="entry name" value="MFS"/>
</dbReference>
<gene>
    <name evidence="10" type="primary">emrB</name>
    <name evidence="10" type="ORF">VPAL9027_02169</name>
</gene>
<feature type="transmembrane region" description="Helical" evidence="8">
    <location>
        <begin position="336"/>
        <end position="354"/>
    </location>
</feature>
<evidence type="ECO:0000256" key="3">
    <source>
        <dbReference type="ARBA" id="ARBA00022448"/>
    </source>
</evidence>
<dbReference type="PANTHER" id="PTHR42718">
    <property type="entry name" value="MAJOR FACILITATOR SUPERFAMILY MULTIDRUG TRANSPORTER MFSC"/>
    <property type="match status" value="1"/>
</dbReference>
<keyword evidence="11" id="KW-1185">Reference proteome</keyword>
<dbReference type="AlphaFoldDB" id="A0A1R4B5H8"/>
<dbReference type="InterPro" id="IPR004638">
    <property type="entry name" value="EmrB-like"/>
</dbReference>
<dbReference type="SUPFAM" id="SSF103473">
    <property type="entry name" value="MFS general substrate transporter"/>
    <property type="match status" value="1"/>
</dbReference>
<dbReference type="GO" id="GO:0022857">
    <property type="term" value="F:transmembrane transporter activity"/>
    <property type="evidence" value="ECO:0007669"/>
    <property type="project" value="InterPro"/>
</dbReference>
<evidence type="ECO:0000256" key="8">
    <source>
        <dbReference type="SAM" id="Phobius"/>
    </source>
</evidence>
<dbReference type="PRINTS" id="PR01036">
    <property type="entry name" value="TCRTETB"/>
</dbReference>
<dbReference type="PROSITE" id="PS50850">
    <property type="entry name" value="MFS"/>
    <property type="match status" value="1"/>
</dbReference>
<dbReference type="PANTHER" id="PTHR42718:SF9">
    <property type="entry name" value="MAJOR FACILITATOR SUPERFAMILY MULTIDRUG TRANSPORTER MFSC"/>
    <property type="match status" value="1"/>
</dbReference>
<accession>A0A1R4B5H8</accession>
<dbReference type="EMBL" id="FUFT01000005">
    <property type="protein sequence ID" value="SJL84187.1"/>
    <property type="molecule type" value="Genomic_DNA"/>
</dbReference>
<comment type="similarity">
    <text evidence="2">Belongs to the major facilitator superfamily. EmrB family.</text>
</comment>
<evidence type="ECO:0000259" key="9">
    <source>
        <dbReference type="PROSITE" id="PS50850"/>
    </source>
</evidence>
<feature type="transmembrane region" description="Helical" evidence="8">
    <location>
        <begin position="232"/>
        <end position="250"/>
    </location>
</feature>
<keyword evidence="6 8" id="KW-1133">Transmembrane helix</keyword>
<sequence length="499" mass="54429">MSDQQQFRPDNMPLCVFAIALGVFMQVLDTTIANVSLPTIAGNMGVSANQGTWVITSFTVSNAIGLPITAWLSRRVGEVRLYLGALIAFSVLSFLCGIAQSMGELVLFRTFQGLAAAPLFPMSQVLLMSIFPKDKRHMALALIGMVAVVGPIVGPILGGWLTYDYSWPWIFFINIPIGIFSVMVLTTQLRGRAQQTERTKLDYVGLATMALGVGVLQIVLDKGNELDWFDNDWIVAGSIFAAVMIIFMIIWELTDDNPIINLRLFKNRSFCFGTILLTIGYSGFFSINLLLPQWLQQQLGYTALWAGLACAPMGVIPLFLTPILGRFGHKVDMRMLAAGAFVVIGASCLMRAGFNTEVDFGSIALVQLFMGIGIALFFMPMTTILLSDLSGSDVSDAASLSTFIRTIGASFASSLTTWYWSHGASLHHSVLSQHINPYNPLVQDDIQQGGQSMLASMNGTITTQSYMLSTIDIFVILTALFFVAAPFIFLTKKPASDGH</sequence>
<feature type="transmembrane region" description="Helical" evidence="8">
    <location>
        <begin position="12"/>
        <end position="33"/>
    </location>
</feature>
<feature type="transmembrane region" description="Helical" evidence="8">
    <location>
        <begin position="139"/>
        <end position="163"/>
    </location>
</feature>
<evidence type="ECO:0000256" key="7">
    <source>
        <dbReference type="ARBA" id="ARBA00023136"/>
    </source>
</evidence>
<dbReference type="Pfam" id="PF07690">
    <property type="entry name" value="MFS_1"/>
    <property type="match status" value="1"/>
</dbReference>
<feature type="transmembrane region" description="Helical" evidence="8">
    <location>
        <begin position="53"/>
        <end position="72"/>
    </location>
</feature>